<dbReference type="PIRSF" id="PIRSF038084">
    <property type="entry name" value="HAT-B_cat"/>
    <property type="match status" value="1"/>
</dbReference>
<keyword evidence="8 11" id="KW-0539">Nucleus</keyword>
<comment type="similarity">
    <text evidence="2 11">Belongs to the HAT1 family.</text>
</comment>
<keyword evidence="11" id="KW-0963">Cytoplasm</keyword>
<evidence type="ECO:0000256" key="8">
    <source>
        <dbReference type="ARBA" id="ARBA00023242"/>
    </source>
</evidence>
<evidence type="ECO:0000256" key="14">
    <source>
        <dbReference type="PIRSR" id="PIRSR038084-3"/>
    </source>
</evidence>
<comment type="catalytic activity">
    <reaction evidence="10 11">
        <text>L-lysyl-[protein] + acetyl-CoA = N(6)-acetyl-L-lysyl-[protein] + CoA + H(+)</text>
        <dbReference type="Rhea" id="RHEA:45948"/>
        <dbReference type="Rhea" id="RHEA-COMP:9752"/>
        <dbReference type="Rhea" id="RHEA-COMP:10731"/>
        <dbReference type="ChEBI" id="CHEBI:15378"/>
        <dbReference type="ChEBI" id="CHEBI:29969"/>
        <dbReference type="ChEBI" id="CHEBI:57287"/>
        <dbReference type="ChEBI" id="CHEBI:57288"/>
        <dbReference type="ChEBI" id="CHEBI:61930"/>
        <dbReference type="EC" id="2.3.1.48"/>
    </reaction>
</comment>
<evidence type="ECO:0000256" key="12">
    <source>
        <dbReference type="PIRSR" id="PIRSR038084-1"/>
    </source>
</evidence>
<organism evidence="17 18">
    <name type="scientific">Malassezia psittaci</name>
    <dbReference type="NCBI Taxonomy" id="1821823"/>
    <lineage>
        <taxon>Eukaryota</taxon>
        <taxon>Fungi</taxon>
        <taxon>Dikarya</taxon>
        <taxon>Basidiomycota</taxon>
        <taxon>Ustilaginomycotina</taxon>
        <taxon>Malasseziomycetes</taxon>
        <taxon>Malasseziales</taxon>
        <taxon>Malasseziaceae</taxon>
        <taxon>Malassezia</taxon>
    </lineage>
</organism>
<evidence type="ECO:0000256" key="9">
    <source>
        <dbReference type="ARBA" id="ARBA00023315"/>
    </source>
</evidence>
<protein>
    <recommendedName>
        <fullName evidence="4 11">Histone acetyltransferase type B catalytic subunit</fullName>
        <ecNumber evidence="3 11">2.3.1.48</ecNumber>
    </recommendedName>
</protein>
<gene>
    <name evidence="17" type="ORF">MPSI1_001071</name>
</gene>
<name>A0AAF0FCU7_9BASI</name>
<dbReference type="Pfam" id="PF00583">
    <property type="entry name" value="Acetyltransf_1"/>
    <property type="match status" value="1"/>
</dbReference>
<dbReference type="GO" id="GO:0031509">
    <property type="term" value="P:subtelomeric heterochromatin formation"/>
    <property type="evidence" value="ECO:0007669"/>
    <property type="project" value="InterPro"/>
</dbReference>
<dbReference type="AlphaFoldDB" id="A0AAF0FCU7"/>
<keyword evidence="18" id="KW-1185">Reference proteome</keyword>
<dbReference type="InterPro" id="IPR037113">
    <property type="entry name" value="Hat1_N_sf"/>
</dbReference>
<proteinExistence type="inferred from homology"/>
<comment type="subunit">
    <text evidence="11">Component of the HAT-B complex composed of at least HAT1 and HAT2. The HAT-B complex binds to histone H4 tail.</text>
</comment>
<comment type="function">
    <text evidence="11">Catalytic component of the histone acetylase B (HAT-B) complex. Has intrinsic substrate specificity that modifies lysine in recognition sequence GXGKXG. Involved in DNA double-strand break repair.</text>
</comment>
<dbReference type="InterPro" id="IPR019467">
    <property type="entry name" value="Hat1_N"/>
</dbReference>
<dbReference type="Pfam" id="PF21184">
    <property type="entry name" value="HAT1_C_fung"/>
    <property type="match status" value="1"/>
</dbReference>
<accession>A0AAF0FCU7</accession>
<feature type="region of interest" description="Interaction with histone H4 N-terminus" evidence="13">
    <location>
        <begin position="222"/>
        <end position="224"/>
    </location>
</feature>
<dbReference type="InterPro" id="IPR016181">
    <property type="entry name" value="Acyl_CoA_acyltransferase"/>
</dbReference>
<dbReference type="SUPFAM" id="SSF55729">
    <property type="entry name" value="Acyl-CoA N-acyltransferases (Nat)"/>
    <property type="match status" value="1"/>
</dbReference>
<keyword evidence="5 11" id="KW-0808">Transferase</keyword>
<dbReference type="GO" id="GO:0000781">
    <property type="term" value="C:chromosome, telomeric region"/>
    <property type="evidence" value="ECO:0007669"/>
    <property type="project" value="GOC"/>
</dbReference>
<evidence type="ECO:0000256" key="11">
    <source>
        <dbReference type="PIRNR" id="PIRNR038084"/>
    </source>
</evidence>
<evidence type="ECO:0000256" key="7">
    <source>
        <dbReference type="ARBA" id="ARBA00023204"/>
    </source>
</evidence>
<dbReference type="Gene3D" id="1.10.10.390">
    <property type="match status" value="1"/>
</dbReference>
<keyword evidence="9 11" id="KW-0012">Acyltransferase</keyword>
<comment type="subcellular location">
    <subcellularLocation>
        <location evidence="11">Cytoplasm</location>
    </subcellularLocation>
    <subcellularLocation>
        <location evidence="1 11">Nucleus</location>
    </subcellularLocation>
</comment>
<evidence type="ECO:0000256" key="1">
    <source>
        <dbReference type="ARBA" id="ARBA00004123"/>
    </source>
</evidence>
<dbReference type="InterPro" id="IPR000182">
    <property type="entry name" value="GNAT_dom"/>
</dbReference>
<dbReference type="Pfam" id="PF10394">
    <property type="entry name" value="Hat1_N"/>
    <property type="match status" value="1"/>
</dbReference>
<evidence type="ECO:0000256" key="4">
    <source>
        <dbReference type="ARBA" id="ARBA00021268"/>
    </source>
</evidence>
<feature type="active site" description="Proton donor/acceptor" evidence="12">
    <location>
        <position position="273"/>
    </location>
</feature>
<evidence type="ECO:0000256" key="2">
    <source>
        <dbReference type="ARBA" id="ARBA00010543"/>
    </source>
</evidence>
<dbReference type="Gene3D" id="3.40.630.30">
    <property type="match status" value="1"/>
</dbReference>
<feature type="domain" description="N-acetyltransferase" evidence="15">
    <location>
        <begin position="206"/>
        <end position="274"/>
    </location>
</feature>
<dbReference type="GO" id="GO:0006281">
    <property type="term" value="P:DNA repair"/>
    <property type="evidence" value="ECO:0007669"/>
    <property type="project" value="UniProtKB-KW"/>
</dbReference>
<evidence type="ECO:0000259" key="16">
    <source>
        <dbReference type="Pfam" id="PF10394"/>
    </source>
</evidence>
<dbReference type="GO" id="GO:0004402">
    <property type="term" value="F:histone acetyltransferase activity"/>
    <property type="evidence" value="ECO:0007669"/>
    <property type="project" value="UniProtKB-UniRule"/>
</dbReference>
<evidence type="ECO:0000259" key="15">
    <source>
        <dbReference type="Pfam" id="PF00583"/>
    </source>
</evidence>
<feature type="region of interest" description="Interaction with histone H4 N-terminus" evidence="13">
    <location>
        <begin position="38"/>
        <end position="40"/>
    </location>
</feature>
<dbReference type="GO" id="GO:0042393">
    <property type="term" value="F:histone binding"/>
    <property type="evidence" value="ECO:0007669"/>
    <property type="project" value="InterPro"/>
</dbReference>
<dbReference type="InterPro" id="IPR017380">
    <property type="entry name" value="Hist_AcTrfase_B-typ_cat-su"/>
</dbReference>
<feature type="domain" description="Histone acetyl transferase HAT1 N-terminal" evidence="16">
    <location>
        <begin position="4"/>
        <end position="184"/>
    </location>
</feature>
<keyword evidence="7" id="KW-0234">DNA repair</keyword>
<reference evidence="17" key="1">
    <citation type="submission" date="2023-02" db="EMBL/GenBank/DDBJ databases">
        <title>Mating type loci evolution in Malassezia.</title>
        <authorList>
            <person name="Coelho M.A."/>
        </authorList>
    </citation>
    <scope>NUCLEOTIDE SEQUENCE</scope>
    <source>
        <strain evidence="17">CBS 14136</strain>
    </source>
</reference>
<dbReference type="Proteomes" id="UP001214628">
    <property type="component" value="Chromosome 1"/>
</dbReference>
<dbReference type="EC" id="2.3.1.48" evidence="3 11"/>
<evidence type="ECO:0000313" key="17">
    <source>
        <dbReference type="EMBL" id="WFD42427.1"/>
    </source>
</evidence>
<dbReference type="Gene3D" id="3.90.360.10">
    <property type="entry name" value="Histone acetyl transferase 1 (HAT1), N-terminal domain"/>
    <property type="match status" value="1"/>
</dbReference>
<evidence type="ECO:0000256" key="13">
    <source>
        <dbReference type="PIRSR" id="PIRSR038084-2"/>
    </source>
</evidence>
<dbReference type="EMBL" id="CP118375">
    <property type="protein sequence ID" value="WFD42427.1"/>
    <property type="molecule type" value="Genomic_DNA"/>
</dbReference>
<sequence length="449" mass="51275">MSKWTSNANEATRLRLVGAPPPYNDVFHPEFTYPIFGDAETIYGYKGLNVQLSFASGRLTPALSVTYDAKNTLTAAKLDDIEGALSPFLPEQDMVSPDDLSQIAIKDALGSTESFKPHGELVHEYTRAVKNKSKSSIASLFSARSRPSNMTQERKFSIYHATWDTPGFRDWHARLQIMTLFYIEGASYIQNDEEKWEFYTIFERVNTSDGEAFHFVGFTSLYRFWCWPGKIRLRLSQFLVLPPYQRQAHGTELYNTVYDRMLADDDVCELAVEDPSEAFDGLRDSCDLARLSKPQGSVLKAIISQSLKPPVDRQISENLRAKYKMAARQWARMLEIIFLQHLDQTDIESARDYRLQVKKRLYLVNREVLHQLDRVQRLKKLHETFESVLEEYSEMSGVELSSTLLDAPEIQVDVSALELPPMAKRAANAIIEHGEDIEDGEGARKVPRL</sequence>
<evidence type="ECO:0000256" key="3">
    <source>
        <dbReference type="ARBA" id="ARBA00013184"/>
    </source>
</evidence>
<evidence type="ECO:0000313" key="18">
    <source>
        <dbReference type="Proteomes" id="UP001214628"/>
    </source>
</evidence>
<feature type="binding site" evidence="13">
    <location>
        <begin position="245"/>
        <end position="251"/>
    </location>
    <ligand>
        <name>acetyl-CoA</name>
        <dbReference type="ChEBI" id="CHEBI:57288"/>
    </ligand>
</feature>
<evidence type="ECO:0000256" key="10">
    <source>
        <dbReference type="ARBA" id="ARBA00048017"/>
    </source>
</evidence>
<keyword evidence="6" id="KW-0227">DNA damage</keyword>
<dbReference type="GO" id="GO:0005634">
    <property type="term" value="C:nucleus"/>
    <property type="evidence" value="ECO:0007669"/>
    <property type="project" value="UniProtKB-SubCell"/>
</dbReference>
<dbReference type="PANTHER" id="PTHR12046">
    <property type="entry name" value="HISTONE ACETYLTRANSFERASE TYPE B CATALYTIC SUBUNIT"/>
    <property type="match status" value="1"/>
</dbReference>
<evidence type="ECO:0000256" key="6">
    <source>
        <dbReference type="ARBA" id="ARBA00022763"/>
    </source>
</evidence>
<feature type="site" description="Interaction with histone H4 N-terminus" evidence="14">
    <location>
        <position position="196"/>
    </location>
</feature>
<dbReference type="GO" id="GO:0005737">
    <property type="term" value="C:cytoplasm"/>
    <property type="evidence" value="ECO:0007669"/>
    <property type="project" value="UniProtKB-SubCell"/>
</dbReference>
<dbReference type="InterPro" id="IPR013523">
    <property type="entry name" value="Hist_AcTrfase_HAT1_C"/>
</dbReference>
<evidence type="ECO:0000256" key="5">
    <source>
        <dbReference type="ARBA" id="ARBA00022679"/>
    </source>
</evidence>